<accession>A0ABD7NB57</accession>
<dbReference type="EMBL" id="UFBM01000100">
    <property type="protein sequence ID" value="SSG11284.1"/>
    <property type="molecule type" value="Genomic_DNA"/>
</dbReference>
<evidence type="ECO:0000256" key="2">
    <source>
        <dbReference type="SAM" id="SignalP"/>
    </source>
</evidence>
<dbReference type="RefSeq" id="WP_060546574.1">
    <property type="nucleotide sequence ID" value="NZ_JBQJBZ010000014.1"/>
</dbReference>
<feature type="region of interest" description="Disordered" evidence="1">
    <location>
        <begin position="32"/>
        <end position="63"/>
    </location>
</feature>
<dbReference type="InterPro" id="IPR024361">
    <property type="entry name" value="BACON"/>
</dbReference>
<evidence type="ECO:0000256" key="1">
    <source>
        <dbReference type="SAM" id="MobiDB-lite"/>
    </source>
</evidence>
<dbReference type="Proteomes" id="UP000252079">
    <property type="component" value="Unassembled WGS sequence"/>
</dbReference>
<proteinExistence type="predicted"/>
<reference evidence="4 5" key="1">
    <citation type="submission" date="2018-07" db="EMBL/GenBank/DDBJ databases">
        <authorList>
            <consortium name="Pathogen Informatics"/>
        </authorList>
    </citation>
    <scope>NUCLEOTIDE SEQUENCE [LARGE SCALE GENOMIC DNA]</scope>
    <source>
        <strain evidence="4 5">4300STDY6636950</strain>
    </source>
</reference>
<keyword evidence="2" id="KW-0732">Signal</keyword>
<feature type="domain" description="BACON" evidence="3">
    <location>
        <begin position="948"/>
        <end position="994"/>
    </location>
</feature>
<dbReference type="Pfam" id="PF19190">
    <property type="entry name" value="BACON_2"/>
    <property type="match status" value="1"/>
</dbReference>
<name>A0ABD7NB57_9ENTR</name>
<feature type="chain" id="PRO_5044888726" description="BACON domain-containing protein" evidence="2">
    <location>
        <begin position="23"/>
        <end position="1051"/>
    </location>
</feature>
<evidence type="ECO:0000313" key="5">
    <source>
        <dbReference type="Proteomes" id="UP000252079"/>
    </source>
</evidence>
<protein>
    <recommendedName>
        <fullName evidence="3">BACON domain-containing protein</fullName>
    </recommendedName>
</protein>
<feature type="signal peptide" evidence="2">
    <location>
        <begin position="1"/>
        <end position="22"/>
    </location>
</feature>
<dbReference type="AlphaFoldDB" id="A0ABD7NB57"/>
<evidence type="ECO:0000259" key="3">
    <source>
        <dbReference type="Pfam" id="PF19190"/>
    </source>
</evidence>
<sequence>MIESRIYSKLSLLSAAVLMALAASDSNANNANAAKTHYGPQTGGSKAKIAQIHRHPQSEKTASNYSQMRHSAGGRISLANHGIAHSNRGTGTVLYDQTASLTSNGTPAINCTTNRCGCASSSCSELTTPSADAADDFVVGVGGWTVTGFGILSFNFYSTEVTESADVYVYPDDGGLPGATPVCTSLASTNNPSMYDSHTTLAGLTLNTPCDLDAGTYWVSVAFINGVGDTNWPFYWLQTTTATGAEGAWRNPGGFYPTDTACPDWTSLGTCVTAFAGRDFGFQVLGTTGGGGSDLELSLTLALDNGDPAQCGTSTNLSVVVGDQVNFCYTVTNHTGVDLSYQMLTDTLGGTLFSLTREDLSDGGSIQFNRNVTAGPSNNGTVTTTWTSQDGTLGYGYDDTGASNFVDISATGTPLNLSDDGHTDVTMPFSFPFYGTTSNVLTIGNNGAVNVGSPGSRITYFNTALPGAMDDLNALPSLIPLWDDFYTSNPGQVYYATLGTAPNRQFVIEYDAQLHYDGAPDNTDSATFEVIINEATGNFSFEYNDVEYTANGAFNGTDPAVCDGGLCATVGVQQNASIANQYSFMTASLHDGQSIAWSPSVINNLFTATASATLDVGAPVISVNPGTLSAIVDAGGTSTASLTIGNTGNRDLNWTIDEVPSTGNVRAHFPTTPYHARALTEEQHQKLSGKRAPVLRGKDGKPLFTHIGPHPAGIAQVPSYGDGGGNYDSFDAAAPDPFTTIGPIGGDYYGGSFANNDFSKEYLIGYSTGGFASIDTTTGAVTVINPDPGTGFGCSALRWDASTSTMYGLCTDRSGPTTYLYTVDLTTGAFTQVGESDGVFLVSAAFDQAGNMYGLDITGDQLLAIDKTSGAFQAIGPIGFNANYAQDIDFDPSTGVLWYAGYDGNALGVMYTLDTSTGLATEVAPFPNGTEISAFSIAVPSRGCAAPEDVPWLSVAPASGTTAGGASTATTVTFNATSLTHGVYDAHLCVHSNDASNRLIAVPVELTVGGGDTIFKDGFDGSGGGTNPNVASAASSIWISPTSSMASMSTG</sequence>
<evidence type="ECO:0000313" key="4">
    <source>
        <dbReference type="EMBL" id="SSG11284.1"/>
    </source>
</evidence>
<dbReference type="SUPFAM" id="SSF63825">
    <property type="entry name" value="YWTD domain"/>
    <property type="match status" value="1"/>
</dbReference>
<comment type="caution">
    <text evidence="4">The sequence shown here is derived from an EMBL/GenBank/DDBJ whole genome shotgun (WGS) entry which is preliminary data.</text>
</comment>
<organism evidence="4 5">
    <name type="scientific">Klebsiella quasipneumoniae</name>
    <dbReference type="NCBI Taxonomy" id="1463165"/>
    <lineage>
        <taxon>Bacteria</taxon>
        <taxon>Pseudomonadati</taxon>
        <taxon>Pseudomonadota</taxon>
        <taxon>Gammaproteobacteria</taxon>
        <taxon>Enterobacterales</taxon>
        <taxon>Enterobacteriaceae</taxon>
        <taxon>Klebsiella/Raoultella group</taxon>
        <taxon>Klebsiella</taxon>
        <taxon>Klebsiella pneumoniae complex</taxon>
    </lineage>
</organism>
<gene>
    <name evidence="4" type="ORF">SAMEA23995918_05622</name>
</gene>